<evidence type="ECO:0000256" key="3">
    <source>
        <dbReference type="ARBA" id="ARBA00008756"/>
    </source>
</evidence>
<evidence type="ECO:0000256" key="8">
    <source>
        <dbReference type="ARBA" id="ARBA00022490"/>
    </source>
</evidence>
<dbReference type="InterPro" id="IPR002505">
    <property type="entry name" value="PTA_PTB"/>
</dbReference>
<keyword evidence="10 12" id="KW-0012">Acyltransferase</keyword>
<comment type="pathway">
    <text evidence="2 12">Metabolic intermediate biosynthesis; acetyl-CoA biosynthesis; acetyl-CoA from acetate: step 2/2.</text>
</comment>
<evidence type="ECO:0000256" key="7">
    <source>
        <dbReference type="ARBA" id="ARBA00021528"/>
    </source>
</evidence>
<evidence type="ECO:0000256" key="12">
    <source>
        <dbReference type="PIRNR" id="PIRNR006107"/>
    </source>
</evidence>
<dbReference type="HOGENOM" id="CLU_019723_2_1_6"/>
<name>A0A0C5VK45_9GAMM</name>
<comment type="function">
    <text evidence="12">Involved in acetate metabolism.</text>
</comment>
<dbReference type="AlphaFoldDB" id="A0A0C5VK45"/>
<comment type="subcellular location">
    <subcellularLocation>
        <location evidence="1 12">Cytoplasm</location>
    </subcellularLocation>
</comment>
<dbReference type="NCBIfam" id="NF007233">
    <property type="entry name" value="PRK09653.1"/>
    <property type="match status" value="1"/>
</dbReference>
<dbReference type="KEGG" id="gsn:YC6258_02608"/>
<dbReference type="InterPro" id="IPR027417">
    <property type="entry name" value="P-loop_NTPase"/>
</dbReference>
<evidence type="ECO:0000256" key="4">
    <source>
        <dbReference type="ARBA" id="ARBA00009786"/>
    </source>
</evidence>
<dbReference type="EC" id="2.3.1.8" evidence="6 12"/>
<reference evidence="15 16" key="1">
    <citation type="submission" date="2014-01" db="EMBL/GenBank/DDBJ databases">
        <title>Full genme sequencing of cellulolytic bacterium Gynuella sunshinyii YC6258T gen. nov., sp. nov.</title>
        <authorList>
            <person name="Khan H."/>
            <person name="Chung E.J."/>
            <person name="Chung Y.R."/>
        </authorList>
    </citation>
    <scope>NUCLEOTIDE SEQUENCE [LARGE SCALE GENOMIC DNA]</scope>
    <source>
        <strain evidence="15 16">YC6258</strain>
    </source>
</reference>
<comment type="catalytic activity">
    <reaction evidence="12">
        <text>acetyl-CoA + phosphate = acetyl phosphate + CoA</text>
        <dbReference type="Rhea" id="RHEA:19521"/>
        <dbReference type="ChEBI" id="CHEBI:22191"/>
        <dbReference type="ChEBI" id="CHEBI:43474"/>
        <dbReference type="ChEBI" id="CHEBI:57287"/>
        <dbReference type="ChEBI" id="CHEBI:57288"/>
        <dbReference type="EC" id="2.3.1.8"/>
    </reaction>
</comment>
<evidence type="ECO:0000259" key="14">
    <source>
        <dbReference type="Pfam" id="PF07085"/>
    </source>
</evidence>
<keyword evidence="9 12" id="KW-0808">Transferase</keyword>
<dbReference type="Pfam" id="PF01515">
    <property type="entry name" value="PTA_PTB"/>
    <property type="match status" value="1"/>
</dbReference>
<dbReference type="SUPFAM" id="SSF53659">
    <property type="entry name" value="Isocitrate/Isopropylmalate dehydrogenase-like"/>
    <property type="match status" value="1"/>
</dbReference>
<dbReference type="Gene3D" id="3.40.50.10750">
    <property type="entry name" value="Isocitrate/Isopropylmalate dehydrogenase-like"/>
    <property type="match status" value="1"/>
</dbReference>
<sequence>MHSFFIAPTTSGTGLTSVCLGLVRALDRLGVRVAFCKPIAQVFGKDIGPERSTHLIRETVGLQPATPLGLTYAQQQMALGHEDQLMEEIISIYQQSAQDADVVVVEGLVPLVNEDYIARLNSVIAKTLNSDIILVAAKNQYSSAQLNDRIKMTASLFGGLTNPKLLGCILNKVGAPPVDHQQVQARDEEENIEVREYTLDDVKRKLPVFDNPTFRCLGIIHWNPILVAPRTFDIASHLGARIISEGNYRERRVNSITLAARTVPNMIHTLKAGTLLVTPGDREDIFIASSLSVLNGVPLAGVLFTGDLVPDSRIFDLCQSAINTGLPIMLTSTNTFVTAQLLNEMSTEVPADDVTRMEAVMDAVAQSLETEWLAERGKLPHEVRLSPPAFRHLLVKRANHAHKRIVLPEGEEPRTIQAACISASKGIARCVLLGREQEIQRLAGSQGYEIPDGVEIIDPESIRSHYVAPLVELRKAKGMTEAMAESLLEDAVVLGTMMLAQNKVDGLVSGAVHTTANTIRPALQLIKTKPDAALVSSIFFMLLPDQVLVYGDCAVNPDPTAEQLADIAIQSGDSAKAFGIEPRIAMISYSTGGSGSGTDVEKVREATRLAKEKRPDLIIDGPLQYDAAAISSVAKSKAPDSPVAGKATVFVFPDLNTGNTTYKAVQRSANVVSIGPMLQGLKKPVNDLSRGALVEDIVYTIALTAIQADQFALE</sequence>
<dbReference type="PANTHER" id="PTHR43356:SF3">
    <property type="entry name" value="PHOSPHATE ACETYLTRANSFERASE"/>
    <property type="match status" value="1"/>
</dbReference>
<evidence type="ECO:0000256" key="5">
    <source>
        <dbReference type="ARBA" id="ARBA00011643"/>
    </source>
</evidence>
<evidence type="ECO:0000256" key="10">
    <source>
        <dbReference type="ARBA" id="ARBA00023315"/>
    </source>
</evidence>
<evidence type="ECO:0000256" key="11">
    <source>
        <dbReference type="ARBA" id="ARBA00031108"/>
    </source>
</evidence>
<feature type="domain" description="Phosphate acetyl/butaryl transferase" evidence="13">
    <location>
        <begin position="390"/>
        <end position="705"/>
    </location>
</feature>
<dbReference type="InterPro" id="IPR042112">
    <property type="entry name" value="P_AcTrfase_dom2"/>
</dbReference>
<dbReference type="Gene3D" id="3.40.1390.20">
    <property type="entry name" value="HprK N-terminal domain-like"/>
    <property type="match status" value="1"/>
</dbReference>
<keyword evidence="16" id="KW-1185">Reference proteome</keyword>
<dbReference type="InterPro" id="IPR028979">
    <property type="entry name" value="Ser_kin/Pase_Hpr-like_N_sf"/>
</dbReference>
<dbReference type="InterPro" id="IPR050500">
    <property type="entry name" value="Phos_Acetyltrans/Butyryltrans"/>
</dbReference>
<feature type="domain" description="DRTGG" evidence="14">
    <location>
        <begin position="233"/>
        <end position="345"/>
    </location>
</feature>
<dbReference type="SUPFAM" id="SSF75138">
    <property type="entry name" value="HprK N-terminal domain-like"/>
    <property type="match status" value="1"/>
</dbReference>
<comment type="subunit">
    <text evidence="5">Homohexamer.</text>
</comment>
<dbReference type="NCBIfam" id="NF004167">
    <property type="entry name" value="PRK05632.1"/>
    <property type="match status" value="1"/>
</dbReference>
<dbReference type="InterPro" id="IPR016475">
    <property type="entry name" value="P-Actrans_bac"/>
</dbReference>
<comment type="similarity">
    <text evidence="4 12">In the N-terminal section; belongs to the CobB/CobQ family.</text>
</comment>
<evidence type="ECO:0000313" key="16">
    <source>
        <dbReference type="Proteomes" id="UP000032266"/>
    </source>
</evidence>
<dbReference type="FunFam" id="3.40.50.10750:FF:000001">
    <property type="entry name" value="Phosphate acetyltransferase"/>
    <property type="match status" value="1"/>
</dbReference>
<dbReference type="InterPro" id="IPR010766">
    <property type="entry name" value="DRTGG"/>
</dbReference>
<evidence type="ECO:0000259" key="13">
    <source>
        <dbReference type="Pfam" id="PF01515"/>
    </source>
</evidence>
<evidence type="ECO:0000256" key="9">
    <source>
        <dbReference type="ARBA" id="ARBA00022679"/>
    </source>
</evidence>
<evidence type="ECO:0000256" key="2">
    <source>
        <dbReference type="ARBA" id="ARBA00004989"/>
    </source>
</evidence>
<dbReference type="NCBIfam" id="TIGR00651">
    <property type="entry name" value="pta"/>
    <property type="match status" value="1"/>
</dbReference>
<dbReference type="RefSeq" id="WP_044617141.1">
    <property type="nucleotide sequence ID" value="NZ_CP007142.1"/>
</dbReference>
<dbReference type="UniPathway" id="UPA00340">
    <property type="reaction ID" value="UER00459"/>
</dbReference>
<dbReference type="OrthoDB" id="9808984at2"/>
<comment type="domain">
    <text evidence="12">The N-terminal region seems to be important for proper quaternary structure. The C-terminal region contains the substrate-binding site.</text>
</comment>
<dbReference type="InterPro" id="IPR004614">
    <property type="entry name" value="P_AcTrfase"/>
</dbReference>
<comment type="similarity">
    <text evidence="3 12">In the C-terminal section; belongs to the phosphate acetyltransferase and butyryltransferase family.</text>
</comment>
<dbReference type="GO" id="GO:0008959">
    <property type="term" value="F:phosphate acetyltransferase activity"/>
    <property type="evidence" value="ECO:0007669"/>
    <property type="project" value="UniProtKB-EC"/>
</dbReference>
<keyword evidence="8 12" id="KW-0963">Cytoplasm</keyword>
<accession>A0A0C5VK45</accession>
<dbReference type="PIRSF" id="PIRSF006107">
    <property type="entry name" value="PhpActrans_proteobac"/>
    <property type="match status" value="1"/>
</dbReference>
<dbReference type="GO" id="GO:0006085">
    <property type="term" value="P:acetyl-CoA biosynthetic process"/>
    <property type="evidence" value="ECO:0007669"/>
    <property type="project" value="UniProtKB-UniPathway"/>
</dbReference>
<evidence type="ECO:0000256" key="1">
    <source>
        <dbReference type="ARBA" id="ARBA00004496"/>
    </source>
</evidence>
<dbReference type="PATRIC" id="fig|1445510.3.peg.2561"/>
<dbReference type="PANTHER" id="PTHR43356">
    <property type="entry name" value="PHOSPHATE ACETYLTRANSFERASE"/>
    <property type="match status" value="1"/>
</dbReference>
<dbReference type="CDD" id="cd03109">
    <property type="entry name" value="DTBS"/>
    <property type="match status" value="1"/>
</dbReference>
<dbReference type="Proteomes" id="UP000032266">
    <property type="component" value="Chromosome"/>
</dbReference>
<dbReference type="Pfam" id="PF07085">
    <property type="entry name" value="DRTGG"/>
    <property type="match status" value="1"/>
</dbReference>
<evidence type="ECO:0000256" key="6">
    <source>
        <dbReference type="ARBA" id="ARBA00012707"/>
    </source>
</evidence>
<protein>
    <recommendedName>
        <fullName evidence="7 12">Phosphate acetyltransferase</fullName>
        <ecNumber evidence="6 12">2.3.1.8</ecNumber>
    </recommendedName>
    <alternativeName>
        <fullName evidence="11 12">Phosphotransacetylase</fullName>
    </alternativeName>
</protein>
<dbReference type="GO" id="GO:0005737">
    <property type="term" value="C:cytoplasm"/>
    <property type="evidence" value="ECO:0007669"/>
    <property type="project" value="UniProtKB-SubCell"/>
</dbReference>
<dbReference type="Gene3D" id="3.40.50.10950">
    <property type="match status" value="1"/>
</dbReference>
<dbReference type="SUPFAM" id="SSF52540">
    <property type="entry name" value="P-loop containing nucleoside triphosphate hydrolases"/>
    <property type="match status" value="1"/>
</dbReference>
<evidence type="ECO:0000313" key="15">
    <source>
        <dbReference type="EMBL" id="AJQ94646.1"/>
    </source>
</evidence>
<dbReference type="Pfam" id="PF13500">
    <property type="entry name" value="AAA_26"/>
    <property type="match status" value="1"/>
</dbReference>
<organism evidence="15 16">
    <name type="scientific">Gynuella sunshinyii YC6258</name>
    <dbReference type="NCBI Taxonomy" id="1445510"/>
    <lineage>
        <taxon>Bacteria</taxon>
        <taxon>Pseudomonadati</taxon>
        <taxon>Pseudomonadota</taxon>
        <taxon>Gammaproteobacteria</taxon>
        <taxon>Oceanospirillales</taxon>
        <taxon>Saccharospirillaceae</taxon>
        <taxon>Gynuella</taxon>
    </lineage>
</organism>
<proteinExistence type="inferred from homology"/>
<dbReference type="Gene3D" id="3.40.50.300">
    <property type="entry name" value="P-loop containing nucleotide triphosphate hydrolases"/>
    <property type="match status" value="1"/>
</dbReference>
<gene>
    <name evidence="15" type="ORF">YC6258_02608</name>
</gene>
<dbReference type="EMBL" id="CP007142">
    <property type="protein sequence ID" value="AJQ94646.1"/>
    <property type="molecule type" value="Genomic_DNA"/>
</dbReference>
<dbReference type="InterPro" id="IPR042113">
    <property type="entry name" value="P_AcTrfase_dom1"/>
</dbReference>
<dbReference type="STRING" id="1445510.YC6258_02608"/>